<sequence length="22" mass="2952">MNRSLYWWIIQRFVSWRFCFVL</sequence>
<evidence type="ECO:0000313" key="1">
    <source>
        <dbReference type="EMBL" id="JAE06213.1"/>
    </source>
</evidence>
<reference evidence="1" key="1">
    <citation type="submission" date="2014-09" db="EMBL/GenBank/DDBJ databases">
        <authorList>
            <person name="Magalhaes I.L.F."/>
            <person name="Oliveira U."/>
            <person name="Santos F.R."/>
            <person name="Vidigal T.H.D.A."/>
            <person name="Brescovit A.D."/>
            <person name="Santos A.J."/>
        </authorList>
    </citation>
    <scope>NUCLEOTIDE SEQUENCE</scope>
    <source>
        <tissue evidence="1">Shoot tissue taken approximately 20 cm above the soil surface</tissue>
    </source>
</reference>
<accession>A0A0A9FD83</accession>
<proteinExistence type="predicted"/>
<name>A0A0A9FD83_ARUDO</name>
<organism evidence="1">
    <name type="scientific">Arundo donax</name>
    <name type="common">Giant reed</name>
    <name type="synonym">Donax arundinaceus</name>
    <dbReference type="NCBI Taxonomy" id="35708"/>
    <lineage>
        <taxon>Eukaryota</taxon>
        <taxon>Viridiplantae</taxon>
        <taxon>Streptophyta</taxon>
        <taxon>Embryophyta</taxon>
        <taxon>Tracheophyta</taxon>
        <taxon>Spermatophyta</taxon>
        <taxon>Magnoliopsida</taxon>
        <taxon>Liliopsida</taxon>
        <taxon>Poales</taxon>
        <taxon>Poaceae</taxon>
        <taxon>PACMAD clade</taxon>
        <taxon>Arundinoideae</taxon>
        <taxon>Arundineae</taxon>
        <taxon>Arundo</taxon>
    </lineage>
</organism>
<dbReference type="AlphaFoldDB" id="A0A0A9FD83"/>
<protein>
    <submittedName>
        <fullName evidence="1">Uncharacterized protein</fullName>
    </submittedName>
</protein>
<dbReference type="EMBL" id="GBRH01191683">
    <property type="protein sequence ID" value="JAE06213.1"/>
    <property type="molecule type" value="Transcribed_RNA"/>
</dbReference>
<reference evidence="1" key="2">
    <citation type="journal article" date="2015" name="Data Brief">
        <title>Shoot transcriptome of the giant reed, Arundo donax.</title>
        <authorList>
            <person name="Barrero R.A."/>
            <person name="Guerrero F.D."/>
            <person name="Moolhuijzen P."/>
            <person name="Goolsby J.A."/>
            <person name="Tidwell J."/>
            <person name="Bellgard S.E."/>
            <person name="Bellgard M.I."/>
        </authorList>
    </citation>
    <scope>NUCLEOTIDE SEQUENCE</scope>
    <source>
        <tissue evidence="1">Shoot tissue taken approximately 20 cm above the soil surface</tissue>
    </source>
</reference>